<name>A0ABS3YTC4_9BACT</name>
<dbReference type="EMBL" id="JAGHKO010000002">
    <property type="protein sequence ID" value="MBO9201099.1"/>
    <property type="molecule type" value="Genomic_DNA"/>
</dbReference>
<evidence type="ECO:0000256" key="1">
    <source>
        <dbReference type="SAM" id="SignalP"/>
    </source>
</evidence>
<feature type="signal peptide" evidence="1">
    <location>
        <begin position="1"/>
        <end position="20"/>
    </location>
</feature>
<evidence type="ECO:0000313" key="2">
    <source>
        <dbReference type="EMBL" id="MBO9201099.1"/>
    </source>
</evidence>
<keyword evidence="3" id="KW-1185">Reference proteome</keyword>
<gene>
    <name evidence="2" type="ORF">J7I42_12545</name>
</gene>
<evidence type="ECO:0000313" key="3">
    <source>
        <dbReference type="Proteomes" id="UP000677244"/>
    </source>
</evidence>
<proteinExistence type="predicted"/>
<keyword evidence="1" id="KW-0732">Signal</keyword>
<accession>A0ABS3YTC4</accession>
<comment type="caution">
    <text evidence="2">The sequence shown here is derived from an EMBL/GenBank/DDBJ whole genome shotgun (WGS) entry which is preliminary data.</text>
</comment>
<dbReference type="Proteomes" id="UP000677244">
    <property type="component" value="Unassembled WGS sequence"/>
</dbReference>
<sequence length="311" mass="35659">MLRACWRVIICLVISCQLNAQDTLVKIQNKAVTLKEVVVRNNLNVAAFIERIKNDTTFYKAFRNLKVLGYTSLNDIAMFDKKEQVIASLHSRTHQVVNHGCRFTQVLEEQTTGDIYDKHHQFNYYTAGMYAGLFFAVDTVCGETNIVKDAAFSTQGKSGLARHKEQLKMLFFNPGKKIPGIPFIGNKVALFEDDVAARYDFTIDMDAFKGEMCYVFTCKPRADLSGGEKDKIVVNNMTTWFNINTWEIVARNYDLSYDAGVYDFDVRMEVEMTKFGDYLVPKVLRYDGNWDVVMKKREKSVFTATLFDFGK</sequence>
<organism evidence="2 3">
    <name type="scientific">Niastella soli</name>
    <dbReference type="NCBI Taxonomy" id="2821487"/>
    <lineage>
        <taxon>Bacteria</taxon>
        <taxon>Pseudomonadati</taxon>
        <taxon>Bacteroidota</taxon>
        <taxon>Chitinophagia</taxon>
        <taxon>Chitinophagales</taxon>
        <taxon>Chitinophagaceae</taxon>
        <taxon>Niastella</taxon>
    </lineage>
</organism>
<protein>
    <submittedName>
        <fullName evidence="2">Uncharacterized protein</fullName>
    </submittedName>
</protein>
<reference evidence="2 3" key="1">
    <citation type="submission" date="2021-03" db="EMBL/GenBank/DDBJ databases">
        <title>Assistant Professor.</title>
        <authorList>
            <person name="Huq M.A."/>
        </authorList>
    </citation>
    <scope>NUCLEOTIDE SEQUENCE [LARGE SCALE GENOMIC DNA]</scope>
    <source>
        <strain evidence="2 3">MAH-29</strain>
    </source>
</reference>
<feature type="chain" id="PRO_5046621421" evidence="1">
    <location>
        <begin position="21"/>
        <end position="311"/>
    </location>
</feature>
<dbReference type="RefSeq" id="WP_209139169.1">
    <property type="nucleotide sequence ID" value="NZ_JAGHKO010000002.1"/>
</dbReference>